<proteinExistence type="predicted"/>
<feature type="transmembrane region" description="Helical" evidence="2">
    <location>
        <begin position="90"/>
        <end position="114"/>
    </location>
</feature>
<evidence type="ECO:0000256" key="2">
    <source>
        <dbReference type="SAM" id="Phobius"/>
    </source>
</evidence>
<evidence type="ECO:0000313" key="3">
    <source>
        <dbReference type="EMBL" id="MBA4653651.1"/>
    </source>
</evidence>
<dbReference type="SUPFAM" id="SSF117070">
    <property type="entry name" value="LEA14-like"/>
    <property type="match status" value="1"/>
</dbReference>
<dbReference type="PANTHER" id="PTHR31852">
    <property type="entry name" value="LATE EMBRYOGENESIS ABUNDANT (LEA) HYDROXYPROLINE-RICH GLYCOPROTEIN FAMILY"/>
    <property type="match status" value="1"/>
</dbReference>
<feature type="compositionally biased region" description="Pro residues" evidence="1">
    <location>
        <begin position="36"/>
        <end position="49"/>
    </location>
</feature>
<dbReference type="InterPro" id="IPR055301">
    <property type="entry name" value="Lea14-like_2"/>
</dbReference>
<keyword evidence="2" id="KW-1133">Transmembrane helix</keyword>
<name>A0A7C8ZYP0_OPUST</name>
<feature type="region of interest" description="Disordered" evidence="1">
    <location>
        <begin position="1"/>
        <end position="86"/>
    </location>
</feature>
<sequence>MSKPSNHHHPTHHHPPRQHRPPPRQHPPPPRHHPHPPPPQPPAPPPPRPHTQQQQTQHHHHQQQQQQELPVWYPHPPPHRPPKPLKPKRTTLASCIVATIFIVFLLIILFIIYFSLFKPKDPQISVTAIQLPTFSLSSNTTTAVSFTFSLYAAVRNPNRGQFSHFDSSLQLLYAGNQIGFMFIPAGEIAAGRTKYMAATFSVQAFPISNSPAANFPAMLGPPGVNRVSPTMEIEARMEMVGRVRVLWFFNHNVKDVADCRVAVAINDGFVLGFHC</sequence>
<keyword evidence="2" id="KW-0812">Transmembrane</keyword>
<accession>A0A7C8ZYP0</accession>
<reference evidence="3" key="1">
    <citation type="journal article" date="2013" name="J. Plant Res.">
        <title>Effect of fungi and light on seed germination of three Opuntia species from semiarid lands of central Mexico.</title>
        <authorList>
            <person name="Delgado-Sanchez P."/>
            <person name="Jimenez-Bremont J.F."/>
            <person name="Guerrero-Gonzalez Mde L."/>
            <person name="Flores J."/>
        </authorList>
    </citation>
    <scope>NUCLEOTIDE SEQUENCE</scope>
    <source>
        <tissue evidence="3">Cladode</tissue>
    </source>
</reference>
<organism evidence="3">
    <name type="scientific">Opuntia streptacantha</name>
    <name type="common">Prickly pear cactus</name>
    <name type="synonym">Opuntia cardona</name>
    <dbReference type="NCBI Taxonomy" id="393608"/>
    <lineage>
        <taxon>Eukaryota</taxon>
        <taxon>Viridiplantae</taxon>
        <taxon>Streptophyta</taxon>
        <taxon>Embryophyta</taxon>
        <taxon>Tracheophyta</taxon>
        <taxon>Spermatophyta</taxon>
        <taxon>Magnoliopsida</taxon>
        <taxon>eudicotyledons</taxon>
        <taxon>Gunneridae</taxon>
        <taxon>Pentapetalae</taxon>
        <taxon>Caryophyllales</taxon>
        <taxon>Cactineae</taxon>
        <taxon>Cactaceae</taxon>
        <taxon>Opuntioideae</taxon>
        <taxon>Opuntia</taxon>
    </lineage>
</organism>
<reference evidence="3" key="2">
    <citation type="submission" date="2020-07" db="EMBL/GenBank/DDBJ databases">
        <authorList>
            <person name="Vera ALvarez R."/>
            <person name="Arias-Moreno D.M."/>
            <person name="Jimenez-Jacinto V."/>
            <person name="Jimenez-Bremont J.F."/>
            <person name="Swaminathan K."/>
            <person name="Moose S.P."/>
            <person name="Guerrero-Gonzalez M.L."/>
            <person name="Marino-Ramirez L."/>
            <person name="Landsman D."/>
            <person name="Rodriguez-Kessler M."/>
            <person name="Delgado-Sanchez P."/>
        </authorList>
    </citation>
    <scope>NUCLEOTIDE SEQUENCE</scope>
    <source>
        <tissue evidence="3">Cladode</tissue>
    </source>
</reference>
<keyword evidence="2" id="KW-0472">Membrane</keyword>
<protein>
    <submittedName>
        <fullName evidence="3">Uncharacterized protein</fullName>
    </submittedName>
</protein>
<dbReference type="AlphaFoldDB" id="A0A7C8ZYP0"/>
<dbReference type="EMBL" id="GISG01180355">
    <property type="protein sequence ID" value="MBA4653651.1"/>
    <property type="molecule type" value="Transcribed_RNA"/>
</dbReference>
<feature type="compositionally biased region" description="Basic residues" evidence="1">
    <location>
        <begin position="1"/>
        <end position="35"/>
    </location>
</feature>
<feature type="compositionally biased region" description="Basic residues" evidence="1">
    <location>
        <begin position="77"/>
        <end position="86"/>
    </location>
</feature>
<evidence type="ECO:0000256" key="1">
    <source>
        <dbReference type="SAM" id="MobiDB-lite"/>
    </source>
</evidence>